<evidence type="ECO:0000313" key="10">
    <source>
        <dbReference type="Proteomes" id="UP000254236"/>
    </source>
</evidence>
<feature type="transmembrane region" description="Helical" evidence="6">
    <location>
        <begin position="173"/>
        <end position="191"/>
    </location>
</feature>
<dbReference type="KEGG" id="bsau:DWV08_05170"/>
<dbReference type="AlphaFoldDB" id="A0A345YMB4"/>
<evidence type="ECO:0000256" key="1">
    <source>
        <dbReference type="ARBA" id="ARBA00004141"/>
    </source>
</evidence>
<keyword evidence="4 6" id="KW-0472">Membrane</keyword>
<dbReference type="Proteomes" id="UP000254236">
    <property type="component" value="Chromosome"/>
</dbReference>
<evidence type="ECO:0000256" key="6">
    <source>
        <dbReference type="SAM" id="Phobius"/>
    </source>
</evidence>
<keyword evidence="3 6" id="KW-1133">Transmembrane helix</keyword>
<comment type="subcellular location">
    <subcellularLocation>
        <location evidence="1">Membrane</location>
        <topology evidence="1">Multi-pass membrane protein</topology>
    </subcellularLocation>
</comment>
<dbReference type="RefSeq" id="WP_115412818.1">
    <property type="nucleotide sequence ID" value="NZ_CP031356.1"/>
</dbReference>
<dbReference type="OrthoDB" id="2004788at2"/>
<feature type="region of interest" description="Disordered" evidence="5">
    <location>
        <begin position="1"/>
        <end position="166"/>
    </location>
</feature>
<proteinExistence type="predicted"/>
<feature type="compositionally biased region" description="Low complexity" evidence="5">
    <location>
        <begin position="134"/>
        <end position="143"/>
    </location>
</feature>
<evidence type="ECO:0000256" key="3">
    <source>
        <dbReference type="ARBA" id="ARBA00022989"/>
    </source>
</evidence>
<organism evidence="9 11">
    <name type="scientific">Brachybacterium saurashtrense</name>
    <dbReference type="NCBI Taxonomy" id="556288"/>
    <lineage>
        <taxon>Bacteria</taxon>
        <taxon>Bacillati</taxon>
        <taxon>Actinomycetota</taxon>
        <taxon>Actinomycetes</taxon>
        <taxon>Micrococcales</taxon>
        <taxon>Dermabacteraceae</taxon>
        <taxon>Brachybacterium</taxon>
    </lineage>
</organism>
<dbReference type="Proteomes" id="UP000282185">
    <property type="component" value="Unassembled WGS sequence"/>
</dbReference>
<dbReference type="EMBL" id="CP031356">
    <property type="protein sequence ID" value="AXK45066.1"/>
    <property type="molecule type" value="Genomic_DNA"/>
</dbReference>
<reference evidence="9 11" key="2">
    <citation type="submission" date="2018-08" db="EMBL/GenBank/DDBJ databases">
        <title>Brachybacterium saurashtrense DSM 23186.</title>
        <authorList>
            <person name="Li Y."/>
        </authorList>
    </citation>
    <scope>NUCLEOTIDE SEQUENCE [LARGE SCALE GENOMIC DNA]</scope>
    <source>
        <strain evidence="9 11">DSM 23186</strain>
    </source>
</reference>
<sequence length="241" mass="23885">MSTPGDNSSWTPQNGDHDASAQPPQDPWAQPPGAAQDPYAPQSAAGSASDPYGEPPSAGFASDPYGQQAGGAPQAAAQDPFGTQASGASASDPYGQPSAGASPYDPYGQPPSAGSASDPYGQGQHQWSPAHDSGAPQAAAPGGAPYGQAGGAPYGQAGGAPGPAPQGQLQSRLVVGLLGIFLGGFGVHRFLLGYTTIGIIQIVVTVLTCGAGALWGLIEGIMVLAKSPSFERDAHGRPLAD</sequence>
<evidence type="ECO:0000256" key="5">
    <source>
        <dbReference type="SAM" id="MobiDB-lite"/>
    </source>
</evidence>
<gene>
    <name evidence="8" type="ORF">DWV08_05170</name>
    <name evidence="9" type="ORF">DXU92_13745</name>
</gene>
<keyword evidence="2 6" id="KW-0812">Transmembrane</keyword>
<dbReference type="InterPro" id="IPR007829">
    <property type="entry name" value="TM2"/>
</dbReference>
<keyword evidence="10" id="KW-1185">Reference proteome</keyword>
<protein>
    <submittedName>
        <fullName evidence="9">NINE protein</fullName>
    </submittedName>
</protein>
<feature type="domain" description="TM2" evidence="7">
    <location>
        <begin position="170"/>
        <end position="221"/>
    </location>
</feature>
<accession>A0A345YMB4</accession>
<evidence type="ECO:0000313" key="8">
    <source>
        <dbReference type="EMBL" id="AXK45066.1"/>
    </source>
</evidence>
<reference evidence="8 10" key="1">
    <citation type="submission" date="2018-07" db="EMBL/GenBank/DDBJ databases">
        <title>Brachybacterium saurashtrense DSM 23186 genome sequence.</title>
        <authorList>
            <person name="Guo L."/>
        </authorList>
    </citation>
    <scope>NUCLEOTIDE SEQUENCE [LARGE SCALE GENOMIC DNA]</scope>
    <source>
        <strain evidence="8 10">DSM 23186</strain>
    </source>
</reference>
<evidence type="ECO:0000256" key="4">
    <source>
        <dbReference type="ARBA" id="ARBA00023136"/>
    </source>
</evidence>
<feature type="transmembrane region" description="Helical" evidence="6">
    <location>
        <begin position="197"/>
        <end position="218"/>
    </location>
</feature>
<dbReference type="Pfam" id="PF05154">
    <property type="entry name" value="TM2"/>
    <property type="match status" value="1"/>
</dbReference>
<dbReference type="EMBL" id="QSWH01000006">
    <property type="protein sequence ID" value="RRR21750.1"/>
    <property type="molecule type" value="Genomic_DNA"/>
</dbReference>
<feature type="compositionally biased region" description="Gly residues" evidence="5">
    <location>
        <begin position="144"/>
        <end position="161"/>
    </location>
</feature>
<dbReference type="GO" id="GO:0016020">
    <property type="term" value="C:membrane"/>
    <property type="evidence" value="ECO:0007669"/>
    <property type="project" value="UniProtKB-SubCell"/>
</dbReference>
<evidence type="ECO:0000259" key="7">
    <source>
        <dbReference type="Pfam" id="PF05154"/>
    </source>
</evidence>
<feature type="compositionally biased region" description="Low complexity" evidence="5">
    <location>
        <begin position="66"/>
        <end position="78"/>
    </location>
</feature>
<evidence type="ECO:0000313" key="9">
    <source>
        <dbReference type="EMBL" id="RRR21750.1"/>
    </source>
</evidence>
<name>A0A345YMB4_9MICO</name>
<feature type="compositionally biased region" description="Polar residues" evidence="5">
    <location>
        <begin position="1"/>
        <end position="14"/>
    </location>
</feature>
<evidence type="ECO:0000256" key="2">
    <source>
        <dbReference type="ARBA" id="ARBA00022692"/>
    </source>
</evidence>
<evidence type="ECO:0000313" key="11">
    <source>
        <dbReference type="Proteomes" id="UP000282185"/>
    </source>
</evidence>